<dbReference type="OrthoDB" id="3828095at2"/>
<dbReference type="Proteomes" id="UP000288178">
    <property type="component" value="Unassembled WGS sequence"/>
</dbReference>
<dbReference type="SFLD" id="SFLDS00019">
    <property type="entry name" value="Glutathione_Transferase_(cytos"/>
    <property type="match status" value="1"/>
</dbReference>
<dbReference type="InterPro" id="IPR004045">
    <property type="entry name" value="Glutathione_S-Trfase_N"/>
</dbReference>
<dbReference type="PROSITE" id="PS50405">
    <property type="entry name" value="GST_CTER"/>
    <property type="match status" value="1"/>
</dbReference>
<keyword evidence="4" id="KW-1185">Reference proteome</keyword>
<protein>
    <submittedName>
        <fullName evidence="3">Glutathione S-transferase</fullName>
    </submittedName>
</protein>
<evidence type="ECO:0000313" key="3">
    <source>
        <dbReference type="EMBL" id="RVT51559.1"/>
    </source>
</evidence>
<dbReference type="Pfam" id="PF13409">
    <property type="entry name" value="GST_N_2"/>
    <property type="match status" value="1"/>
</dbReference>
<dbReference type="InterPro" id="IPR010987">
    <property type="entry name" value="Glutathione-S-Trfase_C-like"/>
</dbReference>
<dbReference type="Gene3D" id="3.40.30.10">
    <property type="entry name" value="Glutaredoxin"/>
    <property type="match status" value="1"/>
</dbReference>
<dbReference type="PANTHER" id="PTHR44051:SF21">
    <property type="entry name" value="GLUTATHIONE S-TRANSFERASE FAMILY PROTEIN"/>
    <property type="match status" value="1"/>
</dbReference>
<dbReference type="EMBL" id="SACT01000003">
    <property type="protein sequence ID" value="RVT51559.1"/>
    <property type="molecule type" value="Genomic_DNA"/>
</dbReference>
<organism evidence="3 4">
    <name type="scientific">Rubrivivax albus</name>
    <dbReference type="NCBI Taxonomy" id="2499835"/>
    <lineage>
        <taxon>Bacteria</taxon>
        <taxon>Pseudomonadati</taxon>
        <taxon>Pseudomonadota</taxon>
        <taxon>Betaproteobacteria</taxon>
        <taxon>Burkholderiales</taxon>
        <taxon>Sphaerotilaceae</taxon>
        <taxon>Rubrivivax</taxon>
    </lineage>
</organism>
<evidence type="ECO:0000259" key="1">
    <source>
        <dbReference type="PROSITE" id="PS50404"/>
    </source>
</evidence>
<dbReference type="InterPro" id="IPR004046">
    <property type="entry name" value="GST_C"/>
</dbReference>
<dbReference type="PANTHER" id="PTHR44051">
    <property type="entry name" value="GLUTATHIONE S-TRANSFERASE-RELATED"/>
    <property type="match status" value="1"/>
</dbReference>
<feature type="domain" description="GST N-terminal" evidence="1">
    <location>
        <begin position="1"/>
        <end position="81"/>
    </location>
</feature>
<dbReference type="CDD" id="cd03207">
    <property type="entry name" value="GST_C_8"/>
    <property type="match status" value="1"/>
</dbReference>
<dbReference type="PROSITE" id="PS50404">
    <property type="entry name" value="GST_NTER"/>
    <property type="match status" value="1"/>
</dbReference>
<dbReference type="Pfam" id="PF00043">
    <property type="entry name" value="GST_C"/>
    <property type="match status" value="1"/>
</dbReference>
<dbReference type="InterPro" id="IPR040079">
    <property type="entry name" value="Glutathione_S-Trfase"/>
</dbReference>
<name>A0A3S2WUU8_9BURK</name>
<dbReference type="InterPro" id="IPR036249">
    <property type="entry name" value="Thioredoxin-like_sf"/>
</dbReference>
<accession>A0A3S2WUU8</accession>
<dbReference type="SFLD" id="SFLDG00358">
    <property type="entry name" value="Main_(cytGST)"/>
    <property type="match status" value="1"/>
</dbReference>
<sequence>MPALTLYTNPQSRGRIARWMLEETGQPYETVVLDYGTTMKAPDYLAVNPMGKVPALKIGGTVVTEVPAILATLADAFPAAGLAPPPAERGAYFRWLFFAAGPLEAAITNRALGVTVPPEKQGFVGYGDFDRVMDTLSAAVAGRRFIAGDRFSAADLYVASHLSFGLMFKSIPERPEFVAYVQAHAQRPARLRANAADDALIAAAAAKPVG</sequence>
<gene>
    <name evidence="3" type="ORF">ENE75_12125</name>
</gene>
<dbReference type="GO" id="GO:0016740">
    <property type="term" value="F:transferase activity"/>
    <property type="evidence" value="ECO:0007669"/>
    <property type="project" value="UniProtKB-KW"/>
</dbReference>
<dbReference type="RefSeq" id="WP_128198560.1">
    <property type="nucleotide sequence ID" value="NZ_SACT01000003.1"/>
</dbReference>
<dbReference type="SFLD" id="SFLDG01150">
    <property type="entry name" value="Main.1:_Beta-like"/>
    <property type="match status" value="1"/>
</dbReference>
<dbReference type="InterPro" id="IPR036282">
    <property type="entry name" value="Glutathione-S-Trfase_C_sf"/>
</dbReference>
<reference evidence="3 4" key="1">
    <citation type="submission" date="2019-01" db="EMBL/GenBank/DDBJ databases">
        <authorList>
            <person name="Chen W.-M."/>
        </authorList>
    </citation>
    <scope>NUCLEOTIDE SEQUENCE [LARGE SCALE GENOMIC DNA]</scope>
    <source>
        <strain evidence="3 4">ICH-3</strain>
    </source>
</reference>
<dbReference type="SUPFAM" id="SSF47616">
    <property type="entry name" value="GST C-terminal domain-like"/>
    <property type="match status" value="1"/>
</dbReference>
<proteinExistence type="predicted"/>
<evidence type="ECO:0000259" key="2">
    <source>
        <dbReference type="PROSITE" id="PS50405"/>
    </source>
</evidence>
<dbReference type="CDD" id="cd03046">
    <property type="entry name" value="GST_N_GTT1_like"/>
    <property type="match status" value="1"/>
</dbReference>
<dbReference type="Gene3D" id="1.20.1050.10">
    <property type="match status" value="1"/>
</dbReference>
<comment type="caution">
    <text evidence="3">The sequence shown here is derived from an EMBL/GenBank/DDBJ whole genome shotgun (WGS) entry which is preliminary data.</text>
</comment>
<dbReference type="SUPFAM" id="SSF52833">
    <property type="entry name" value="Thioredoxin-like"/>
    <property type="match status" value="1"/>
</dbReference>
<evidence type="ECO:0000313" key="4">
    <source>
        <dbReference type="Proteomes" id="UP000288178"/>
    </source>
</evidence>
<feature type="domain" description="GST C-terminal" evidence="2">
    <location>
        <begin position="85"/>
        <end position="209"/>
    </location>
</feature>
<dbReference type="AlphaFoldDB" id="A0A3S2WUU8"/>
<keyword evidence="3" id="KW-0808">Transferase</keyword>